<dbReference type="GO" id="GO:0043137">
    <property type="term" value="P:DNA replication, removal of RNA primer"/>
    <property type="evidence" value="ECO:0007669"/>
    <property type="project" value="TreeGrafter"/>
</dbReference>
<reference evidence="9 10" key="1">
    <citation type="submission" date="2019-01" db="EMBL/GenBank/DDBJ databases">
        <title>Draft genome sequence of Psathyrella aberdarensis IHI B618.</title>
        <authorList>
            <person name="Buettner E."/>
            <person name="Kellner H."/>
        </authorList>
    </citation>
    <scope>NUCLEOTIDE SEQUENCE [LARGE SCALE GENOMIC DNA]</scope>
    <source>
        <strain evidence="9 10">IHI B618</strain>
    </source>
</reference>
<protein>
    <recommendedName>
        <fullName evidence="3">ribonuclease H</fullName>
        <ecNumber evidence="3">3.1.26.4</ecNumber>
    </recommendedName>
</protein>
<dbReference type="SUPFAM" id="SSF53098">
    <property type="entry name" value="Ribonuclease H-like"/>
    <property type="match status" value="1"/>
</dbReference>
<evidence type="ECO:0000259" key="8">
    <source>
        <dbReference type="PROSITE" id="PS50879"/>
    </source>
</evidence>
<keyword evidence="5" id="KW-0479">Metal-binding</keyword>
<proteinExistence type="inferred from homology"/>
<dbReference type="InterPro" id="IPR002156">
    <property type="entry name" value="RNaseH_domain"/>
</dbReference>
<dbReference type="InterPro" id="IPR012337">
    <property type="entry name" value="RNaseH-like_sf"/>
</dbReference>
<evidence type="ECO:0000256" key="1">
    <source>
        <dbReference type="ARBA" id="ARBA00000077"/>
    </source>
</evidence>
<dbReference type="EMBL" id="SDEE01000474">
    <property type="protein sequence ID" value="RXW16102.1"/>
    <property type="molecule type" value="Genomic_DNA"/>
</dbReference>
<name>A0A4Q2DAU7_9AGAR</name>
<dbReference type="PROSITE" id="PS50879">
    <property type="entry name" value="RNASE_H_1"/>
    <property type="match status" value="1"/>
</dbReference>
<dbReference type="OrthoDB" id="407198at2759"/>
<gene>
    <name evidence="9" type="ORF">EST38_g9743</name>
</gene>
<evidence type="ECO:0000256" key="5">
    <source>
        <dbReference type="ARBA" id="ARBA00022723"/>
    </source>
</evidence>
<comment type="caution">
    <text evidence="9">The sequence shown here is derived from an EMBL/GenBank/DDBJ whole genome shotgun (WGS) entry which is preliminary data.</text>
</comment>
<evidence type="ECO:0000256" key="3">
    <source>
        <dbReference type="ARBA" id="ARBA00012180"/>
    </source>
</evidence>
<evidence type="ECO:0000313" key="10">
    <source>
        <dbReference type="Proteomes" id="UP000290288"/>
    </source>
</evidence>
<dbReference type="Proteomes" id="UP000290288">
    <property type="component" value="Unassembled WGS sequence"/>
</dbReference>
<evidence type="ECO:0000313" key="9">
    <source>
        <dbReference type="EMBL" id="RXW16102.1"/>
    </source>
</evidence>
<dbReference type="PANTHER" id="PTHR10642">
    <property type="entry name" value="RIBONUCLEASE H1"/>
    <property type="match status" value="1"/>
</dbReference>
<keyword evidence="6" id="KW-0255">Endonuclease</keyword>
<dbReference type="GO" id="GO:0004523">
    <property type="term" value="F:RNA-DNA hybrid ribonuclease activity"/>
    <property type="evidence" value="ECO:0007669"/>
    <property type="project" value="UniProtKB-EC"/>
</dbReference>
<dbReference type="InterPro" id="IPR036397">
    <property type="entry name" value="RNaseH_sf"/>
</dbReference>
<dbReference type="GO" id="GO:0003676">
    <property type="term" value="F:nucleic acid binding"/>
    <property type="evidence" value="ECO:0007669"/>
    <property type="project" value="InterPro"/>
</dbReference>
<comment type="similarity">
    <text evidence="2">Belongs to the RNase H family.</text>
</comment>
<evidence type="ECO:0000256" key="4">
    <source>
        <dbReference type="ARBA" id="ARBA00022722"/>
    </source>
</evidence>
<dbReference type="AlphaFoldDB" id="A0A4Q2DAU7"/>
<dbReference type="STRING" id="2316362.A0A4Q2DAU7"/>
<evidence type="ECO:0000256" key="7">
    <source>
        <dbReference type="ARBA" id="ARBA00022801"/>
    </source>
</evidence>
<feature type="domain" description="RNase H type-1" evidence="8">
    <location>
        <begin position="76"/>
        <end position="233"/>
    </location>
</feature>
<keyword evidence="4" id="KW-0540">Nuclease</keyword>
<dbReference type="EC" id="3.1.26.4" evidence="3"/>
<keyword evidence="7" id="KW-0378">Hydrolase</keyword>
<dbReference type="PANTHER" id="PTHR10642:SF26">
    <property type="entry name" value="RIBONUCLEASE H1"/>
    <property type="match status" value="1"/>
</dbReference>
<dbReference type="InterPro" id="IPR050092">
    <property type="entry name" value="RNase_H"/>
</dbReference>
<sequence>MSQNEVPPLLHTQPIPERDRFPTTLSQFAAIPQNIADRNRRFHPEPPTATPADLFAVAKNKCSLPGYRFIRKTDRERSQALFFVDGSCLDNGAGPDAPREPRGGSAVVFSPEAWYKPIKHALELDGERHTSNRAELRAAIIALGLRFWTGEGFDNIIIATDSEYMVQGICERIHKWRGNGWRTSTGAAVKNRVLWEALLAKLREFEQNGCHVQFWLIPRAWNEADKYAKEAAATPDEERGTSGITESVMMIERMPE</sequence>
<organism evidence="9 10">
    <name type="scientific">Candolleomyces aberdarensis</name>
    <dbReference type="NCBI Taxonomy" id="2316362"/>
    <lineage>
        <taxon>Eukaryota</taxon>
        <taxon>Fungi</taxon>
        <taxon>Dikarya</taxon>
        <taxon>Basidiomycota</taxon>
        <taxon>Agaricomycotina</taxon>
        <taxon>Agaricomycetes</taxon>
        <taxon>Agaricomycetidae</taxon>
        <taxon>Agaricales</taxon>
        <taxon>Agaricineae</taxon>
        <taxon>Psathyrellaceae</taxon>
        <taxon>Candolleomyces</taxon>
    </lineage>
</organism>
<evidence type="ECO:0000256" key="6">
    <source>
        <dbReference type="ARBA" id="ARBA00022759"/>
    </source>
</evidence>
<evidence type="ECO:0000256" key="2">
    <source>
        <dbReference type="ARBA" id="ARBA00005300"/>
    </source>
</evidence>
<dbReference type="CDD" id="cd13934">
    <property type="entry name" value="RNase_H_Dikarya_like"/>
    <property type="match status" value="1"/>
</dbReference>
<keyword evidence="10" id="KW-1185">Reference proteome</keyword>
<dbReference type="Gene3D" id="3.30.420.10">
    <property type="entry name" value="Ribonuclease H-like superfamily/Ribonuclease H"/>
    <property type="match status" value="1"/>
</dbReference>
<accession>A0A4Q2DAU7</accession>
<dbReference type="GO" id="GO:0046872">
    <property type="term" value="F:metal ion binding"/>
    <property type="evidence" value="ECO:0007669"/>
    <property type="project" value="UniProtKB-KW"/>
</dbReference>
<comment type="catalytic activity">
    <reaction evidence="1">
        <text>Endonucleolytic cleavage to 5'-phosphomonoester.</text>
        <dbReference type="EC" id="3.1.26.4"/>
    </reaction>
</comment>
<dbReference type="Pfam" id="PF00075">
    <property type="entry name" value="RNase_H"/>
    <property type="match status" value="1"/>
</dbReference>